<proteinExistence type="predicted"/>
<evidence type="ECO:0000313" key="1">
    <source>
        <dbReference type="EMBL" id="SPP34270.1"/>
    </source>
</evidence>
<dbReference type="EMBL" id="OUNF01000295">
    <property type="protein sequence ID" value="SPP34270.1"/>
    <property type="molecule type" value="Genomic_DNA"/>
</dbReference>
<organism evidence="1">
    <name type="scientific">Wolbachia endosymbiont of Aleurodicus floccissimus</name>
    <dbReference type="NCBI Taxonomy" id="2152762"/>
    <lineage>
        <taxon>Bacteria</taxon>
        <taxon>Pseudomonadati</taxon>
        <taxon>Pseudomonadota</taxon>
        <taxon>Alphaproteobacteria</taxon>
        <taxon>Rickettsiales</taxon>
        <taxon>Anaplasmataceae</taxon>
        <taxon>Wolbachieae</taxon>
        <taxon>Wolbachia</taxon>
    </lineage>
</organism>
<dbReference type="PANTHER" id="PTHR12910:SF2">
    <property type="entry name" value="NADH DEHYDROGENASE [UBIQUINONE] 1 ALPHA SUBCOMPLEX SUBUNIT 12"/>
    <property type="match status" value="1"/>
</dbReference>
<dbReference type="GO" id="GO:0045271">
    <property type="term" value="C:respiratory chain complex I"/>
    <property type="evidence" value="ECO:0007669"/>
    <property type="project" value="InterPro"/>
</dbReference>
<protein>
    <recommendedName>
        <fullName evidence="2">NADH dehydrogenase</fullName>
    </recommendedName>
</protein>
<dbReference type="InterPro" id="IPR007763">
    <property type="entry name" value="NDUFA12"/>
</dbReference>
<sequence length="101" mass="11712">MLSKIYNSVTNLLRRKGKLIGRDENGNSYYESSKGKRRVIYGNVPEPTTIPPEWHIWLHYTNNAVPVNNNKRKTPNLTGTKGAYYPNQKVKNCYESWNPNN</sequence>
<evidence type="ECO:0008006" key="2">
    <source>
        <dbReference type="Google" id="ProtNLM"/>
    </source>
</evidence>
<dbReference type="PANTHER" id="PTHR12910">
    <property type="entry name" value="NADH-UBIQUINONE OXIDOREDUCTASE SUBUNIT B17.2"/>
    <property type="match status" value="1"/>
</dbReference>
<dbReference type="GO" id="GO:0006979">
    <property type="term" value="P:response to oxidative stress"/>
    <property type="evidence" value="ECO:0007669"/>
    <property type="project" value="TreeGrafter"/>
</dbReference>
<dbReference type="Pfam" id="PF05071">
    <property type="entry name" value="NDUFA12"/>
    <property type="match status" value="1"/>
</dbReference>
<gene>
    <name evidence="1" type="ORF">WBAF_1123</name>
</gene>
<dbReference type="AlphaFoldDB" id="A0A3B0IXV3"/>
<name>A0A3B0IXV3_9RICK</name>
<accession>A0A3B0IXV3</accession>
<reference evidence="1" key="1">
    <citation type="submission" date="2018-04" db="EMBL/GenBank/DDBJ databases">
        <authorList>
            <person name="Go L.Y."/>
            <person name="Mitchell J.A."/>
        </authorList>
    </citation>
    <scope>NUCLEOTIDE SEQUENCE</scope>
    <source>
        <strain evidence="1">WBAF</strain>
    </source>
</reference>